<dbReference type="RefSeq" id="WP_344756700.1">
    <property type="nucleotide sequence ID" value="NZ_BAABAE010000003.1"/>
</dbReference>
<gene>
    <name evidence="3" type="ORF">GCM10022239_22520</name>
</gene>
<reference evidence="4" key="1">
    <citation type="journal article" date="2019" name="Int. J. Syst. Evol. Microbiol.">
        <title>The Global Catalogue of Microorganisms (GCM) 10K type strain sequencing project: providing services to taxonomists for standard genome sequencing and annotation.</title>
        <authorList>
            <consortium name="The Broad Institute Genomics Platform"/>
            <consortium name="The Broad Institute Genome Sequencing Center for Infectious Disease"/>
            <person name="Wu L."/>
            <person name="Ma J."/>
        </authorList>
    </citation>
    <scope>NUCLEOTIDE SEQUENCE [LARGE SCALE GENOMIC DNA]</scope>
    <source>
        <strain evidence="4">JCM 16949</strain>
    </source>
</reference>
<sequence>MKIHALVGAAAIAVLLAGCTGGPNDDGPVTGNTGDGDTGDSGTGTSADDCGGLTTEALEAVFGVSLDGPETERGNNDQNGVTWTDNGCDWENDAADLELDLDISVASDFPDGKLGCVDLGGIGDIAPVDGIGTQAWWEFGDINEAEGTLRVCTADALIDFEVDAESGSWSSDELRDAALEVIRPIVEG</sequence>
<evidence type="ECO:0000313" key="3">
    <source>
        <dbReference type="EMBL" id="GAA3746442.1"/>
    </source>
</evidence>
<evidence type="ECO:0000313" key="4">
    <source>
        <dbReference type="Proteomes" id="UP001501004"/>
    </source>
</evidence>
<evidence type="ECO:0008006" key="5">
    <source>
        <dbReference type="Google" id="ProtNLM"/>
    </source>
</evidence>
<comment type="caution">
    <text evidence="3">The sequence shown here is derived from an EMBL/GenBank/DDBJ whole genome shotgun (WGS) entry which is preliminary data.</text>
</comment>
<dbReference type="Proteomes" id="UP001501004">
    <property type="component" value="Unassembled WGS sequence"/>
</dbReference>
<proteinExistence type="predicted"/>
<feature type="region of interest" description="Disordered" evidence="1">
    <location>
        <begin position="26"/>
        <end position="50"/>
    </location>
</feature>
<feature type="signal peptide" evidence="2">
    <location>
        <begin position="1"/>
        <end position="17"/>
    </location>
</feature>
<protein>
    <recommendedName>
        <fullName evidence="5">DUF3558 domain-containing protein</fullName>
    </recommendedName>
</protein>
<evidence type="ECO:0000256" key="2">
    <source>
        <dbReference type="SAM" id="SignalP"/>
    </source>
</evidence>
<feature type="compositionally biased region" description="Gly residues" evidence="1">
    <location>
        <begin position="33"/>
        <end position="42"/>
    </location>
</feature>
<keyword evidence="4" id="KW-1185">Reference proteome</keyword>
<organism evidence="3 4">
    <name type="scientific">Leifsonella bigeumensis</name>
    <dbReference type="NCBI Taxonomy" id="433643"/>
    <lineage>
        <taxon>Bacteria</taxon>
        <taxon>Bacillati</taxon>
        <taxon>Actinomycetota</taxon>
        <taxon>Actinomycetes</taxon>
        <taxon>Micrococcales</taxon>
        <taxon>Microbacteriaceae</taxon>
        <taxon>Leifsonella</taxon>
    </lineage>
</organism>
<name>A0ABP7FT98_9MICO</name>
<dbReference type="EMBL" id="BAABAE010000003">
    <property type="protein sequence ID" value="GAA3746442.1"/>
    <property type="molecule type" value="Genomic_DNA"/>
</dbReference>
<dbReference type="PROSITE" id="PS51257">
    <property type="entry name" value="PROKAR_LIPOPROTEIN"/>
    <property type="match status" value="1"/>
</dbReference>
<feature type="chain" id="PRO_5047203481" description="DUF3558 domain-containing protein" evidence="2">
    <location>
        <begin position="18"/>
        <end position="188"/>
    </location>
</feature>
<evidence type="ECO:0000256" key="1">
    <source>
        <dbReference type="SAM" id="MobiDB-lite"/>
    </source>
</evidence>
<accession>A0ABP7FT98</accession>
<keyword evidence="2" id="KW-0732">Signal</keyword>